<proteinExistence type="predicted"/>
<evidence type="ECO:0000313" key="1">
    <source>
        <dbReference type="EMBL" id="CEP12606.1"/>
    </source>
</evidence>
<evidence type="ECO:0008006" key="3">
    <source>
        <dbReference type="Google" id="ProtNLM"/>
    </source>
</evidence>
<reference evidence="1 2" key="1">
    <citation type="submission" date="2014-09" db="EMBL/GenBank/DDBJ databases">
        <authorList>
            <person name="Ellenberger Sabrina"/>
        </authorList>
    </citation>
    <scope>NUCLEOTIDE SEQUENCE [LARGE SCALE GENOMIC DNA]</scope>
    <source>
        <strain evidence="1 2">CBS 412.66</strain>
    </source>
</reference>
<organism evidence="1 2">
    <name type="scientific">Parasitella parasitica</name>
    <dbReference type="NCBI Taxonomy" id="35722"/>
    <lineage>
        <taxon>Eukaryota</taxon>
        <taxon>Fungi</taxon>
        <taxon>Fungi incertae sedis</taxon>
        <taxon>Mucoromycota</taxon>
        <taxon>Mucoromycotina</taxon>
        <taxon>Mucoromycetes</taxon>
        <taxon>Mucorales</taxon>
        <taxon>Mucorineae</taxon>
        <taxon>Mucoraceae</taxon>
        <taxon>Parasitella</taxon>
    </lineage>
</organism>
<name>A0A0B7N2T0_9FUNG</name>
<sequence length="207" mass="23984">MQNDSDDDFDYTKCKRPHELGNFFFQDEDLYDLEDRNDIKATPNEYYESVVIMEQPVSLGPFDDIECASKAMFQYSALNNFTFKIKTKKFDVKKKCVGIWLQCDRQGKPAAFTADRSRQSSSKRCGCKVDIRIQKSNDGFLIHCKNLVHNHPCEERDVVGHTANRTLSKKHLDFLREQIGVFSVKPAALLEALRHNFPENNFYIKSV</sequence>
<dbReference type="AlphaFoldDB" id="A0A0B7N2T0"/>
<accession>A0A0B7N2T0</accession>
<dbReference type="Proteomes" id="UP000054107">
    <property type="component" value="Unassembled WGS sequence"/>
</dbReference>
<dbReference type="EMBL" id="LN728061">
    <property type="protein sequence ID" value="CEP12606.1"/>
    <property type="molecule type" value="Genomic_DNA"/>
</dbReference>
<keyword evidence="2" id="KW-1185">Reference proteome</keyword>
<gene>
    <name evidence="1" type="primary">PARPA_06577.1 scaffold 22734</name>
</gene>
<evidence type="ECO:0000313" key="2">
    <source>
        <dbReference type="Proteomes" id="UP000054107"/>
    </source>
</evidence>
<dbReference type="PANTHER" id="PTHR47718">
    <property type="entry name" value="OS01G0519700 PROTEIN"/>
    <property type="match status" value="1"/>
</dbReference>
<protein>
    <recommendedName>
        <fullName evidence="3">FAR1 domain-containing protein</fullName>
    </recommendedName>
</protein>